<dbReference type="RefSeq" id="WP_201103701.1">
    <property type="nucleotide sequence ID" value="NZ_CP067977.1"/>
</dbReference>
<evidence type="ECO:0000256" key="1">
    <source>
        <dbReference type="SAM" id="MobiDB-lite"/>
    </source>
</evidence>
<proteinExistence type="predicted"/>
<reference evidence="2 3" key="1">
    <citation type="submission" date="2021-01" db="EMBL/GenBank/DDBJ databases">
        <title>Brevundimonas vitis sp. nov., an bacterium isolated from grape (Vitis vinifera).</title>
        <authorList>
            <person name="Jiang L."/>
            <person name="Lee J."/>
        </authorList>
    </citation>
    <scope>NUCLEOTIDE SEQUENCE [LARGE SCALE GENOMIC DNA]</scope>
    <source>
        <strain evidence="2 3">GRTSA-9</strain>
    </source>
</reference>
<dbReference type="InterPro" id="IPR025227">
    <property type="entry name" value="DUF4169"/>
</dbReference>
<protein>
    <submittedName>
        <fullName evidence="2">DUF4169 family protein</fullName>
    </submittedName>
</protein>
<accession>A0ABX7BV40</accession>
<feature type="compositionally biased region" description="Basic and acidic residues" evidence="1">
    <location>
        <begin position="33"/>
        <end position="58"/>
    </location>
</feature>
<gene>
    <name evidence="2" type="ORF">JIP62_04395</name>
</gene>
<name>A0ABX7BV40_9CAUL</name>
<keyword evidence="3" id="KW-1185">Reference proteome</keyword>
<dbReference type="Pfam" id="PF13770">
    <property type="entry name" value="DUF4169"/>
    <property type="match status" value="1"/>
</dbReference>
<dbReference type="Proteomes" id="UP000595448">
    <property type="component" value="Chromosome"/>
</dbReference>
<feature type="region of interest" description="Disordered" evidence="1">
    <location>
        <begin position="1"/>
        <end position="58"/>
    </location>
</feature>
<evidence type="ECO:0000313" key="2">
    <source>
        <dbReference type="EMBL" id="QQQ19350.1"/>
    </source>
</evidence>
<evidence type="ECO:0000313" key="3">
    <source>
        <dbReference type="Proteomes" id="UP000595448"/>
    </source>
</evidence>
<organism evidence="2 3">
    <name type="scientific">Brevundimonas vitisensis</name>
    <dbReference type="NCBI Taxonomy" id="2800818"/>
    <lineage>
        <taxon>Bacteria</taxon>
        <taxon>Pseudomonadati</taxon>
        <taxon>Pseudomonadota</taxon>
        <taxon>Alphaproteobacteria</taxon>
        <taxon>Caulobacterales</taxon>
        <taxon>Caulobacteraceae</taxon>
        <taxon>Brevundimonas</taxon>
    </lineage>
</organism>
<dbReference type="EMBL" id="CP067977">
    <property type="protein sequence ID" value="QQQ19350.1"/>
    <property type="molecule type" value="Genomic_DNA"/>
</dbReference>
<sequence length="58" mass="6457">MGDVINLNKARKARARSEAKDQAAVNRVAHGRSKAERDAAAAERERLQRLLDGSKRED</sequence>